<accession>A0ABS7KNC8</accession>
<comment type="caution">
    <text evidence="1">The sequence shown here is derived from an EMBL/GenBank/DDBJ whole genome shotgun (WGS) entry which is preliminary data.</text>
</comment>
<organism evidence="1 2">
    <name type="scientific">Paenibacillus cucumis</name>
    <name type="common">ex Kampfer et al. 2016</name>
    <dbReference type="NCBI Taxonomy" id="1776858"/>
    <lineage>
        <taxon>Bacteria</taxon>
        <taxon>Bacillati</taxon>
        <taxon>Bacillota</taxon>
        <taxon>Bacilli</taxon>
        <taxon>Bacillales</taxon>
        <taxon>Paenibacillaceae</taxon>
        <taxon>Paenibacillus</taxon>
    </lineage>
</organism>
<dbReference type="EMBL" id="JACLIC010000036">
    <property type="protein sequence ID" value="MBY0205672.1"/>
    <property type="molecule type" value="Genomic_DNA"/>
</dbReference>
<evidence type="ECO:0000313" key="1">
    <source>
        <dbReference type="EMBL" id="MBY0205672.1"/>
    </source>
</evidence>
<evidence type="ECO:0008006" key="3">
    <source>
        <dbReference type="Google" id="ProtNLM"/>
    </source>
</evidence>
<gene>
    <name evidence="1" type="ORF">H7T88_20920</name>
</gene>
<evidence type="ECO:0000313" key="2">
    <source>
        <dbReference type="Proteomes" id="UP000706031"/>
    </source>
</evidence>
<name>A0ABS7KNC8_9BACL</name>
<keyword evidence="2" id="KW-1185">Reference proteome</keyword>
<dbReference type="RefSeq" id="WP_221790121.1">
    <property type="nucleotide sequence ID" value="NZ_JACLIC010000036.1"/>
</dbReference>
<sequence>MDRSLGAKKYFIEGFKEYIKNTHRSLSKIYTPSIRELLLDYVEIHEDIISNLELEKLGNARRELIEAIQFYIKNSILLDGSPFTKELNLLMVQMNKINEKEMGEKALNYSHVYNICNSLIKKIDSSNIYLTIVELVKNYRSFIEAEKAIHFIINELMYEGYSLKYLDSWVTENLGSIELSTENVDFILNKFGKFKKSQAKYTYYINVYRNEIFKEDELYIDFNLSLIKKNFETLNFGISNGKPIKGFLQISEDYHVCEIQVESMDYFKGLEQILSSINSYFQMIDYVTNEKKKLYQDKIICKFPNGSYKKIRITDDIPEDTKILFSKLENRERQDVEDFILYRERVFCENINSQEVFNVQRALNIVKSQLHQSEENKIINLWAVLEYILTFKEAGGSIISKVKDIVPKVICLYIMKDKINNFWSGIYEYKDENIEIVNAFMECKKENEEYQYDLSALIDFILRKGHSLAKELEFNNSLVRGISEIGQFLTAPKRLNEYLNIKMQEIKHDLVRSYRARNVLIHSGKETRANLNFKALRLYCYNNNLLGLLIYYLCKNPQYKITEVLNSIDYTFENYMVGLQEGNIPKEEICKPNYLFIG</sequence>
<protein>
    <recommendedName>
        <fullName evidence="3">Apea-like HEPN domain-containing protein</fullName>
    </recommendedName>
</protein>
<proteinExistence type="predicted"/>
<reference evidence="1 2" key="1">
    <citation type="submission" date="2020-08" db="EMBL/GenBank/DDBJ databases">
        <title>Fungal Genomes of the International Space Station.</title>
        <authorList>
            <person name="Seuylemezian A."/>
            <person name="Singh N.K."/>
            <person name="Wood J."/>
            <person name="Venkateswaran K."/>
        </authorList>
    </citation>
    <scope>NUCLEOTIDE SEQUENCE [LARGE SCALE GENOMIC DNA]</scope>
    <source>
        <strain evidence="1 2">S/N-304-OC-R4</strain>
    </source>
</reference>
<dbReference type="Proteomes" id="UP000706031">
    <property type="component" value="Unassembled WGS sequence"/>
</dbReference>